<dbReference type="InterPro" id="IPR008271">
    <property type="entry name" value="Ser/Thr_kinase_AS"/>
</dbReference>
<feature type="domain" description="Gnk2-homologous" evidence="20">
    <location>
        <begin position="124"/>
        <end position="227"/>
    </location>
</feature>
<evidence type="ECO:0000313" key="21">
    <source>
        <dbReference type="EMBL" id="KAG6515128.1"/>
    </source>
</evidence>
<evidence type="ECO:0000256" key="16">
    <source>
        <dbReference type="SAM" id="MobiDB-lite"/>
    </source>
</evidence>
<accession>A0A8J5H294</accession>
<feature type="domain" description="Protein kinase" evidence="19">
    <location>
        <begin position="548"/>
        <end position="826"/>
    </location>
</feature>
<keyword evidence="12 17" id="KW-0472">Membrane</keyword>
<keyword evidence="14" id="KW-0675">Receptor</keyword>
<dbReference type="FunFam" id="3.30.200.20:FF:000330">
    <property type="entry name" value="G-type lectin S-receptor-like serine/threonine-protein kinase At4g03230"/>
    <property type="match status" value="1"/>
</dbReference>
<keyword evidence="8" id="KW-0547">Nucleotide-binding</keyword>
<evidence type="ECO:0000256" key="12">
    <source>
        <dbReference type="ARBA" id="ARBA00023136"/>
    </source>
</evidence>
<dbReference type="PROSITE" id="PS00108">
    <property type="entry name" value="PROTEIN_KINASE_ST"/>
    <property type="match status" value="1"/>
</dbReference>
<feature type="signal peptide" evidence="18">
    <location>
        <begin position="1"/>
        <end position="19"/>
    </location>
</feature>
<evidence type="ECO:0000256" key="7">
    <source>
        <dbReference type="ARBA" id="ARBA00022729"/>
    </source>
</evidence>
<evidence type="ECO:0000256" key="3">
    <source>
        <dbReference type="ARBA" id="ARBA00022475"/>
    </source>
</evidence>
<protein>
    <recommendedName>
        <fullName evidence="23">Cysteine-rich receptor-like protein kinase 10</fullName>
    </recommendedName>
</protein>
<feature type="region of interest" description="Disordered" evidence="16">
    <location>
        <begin position="461"/>
        <end position="483"/>
    </location>
</feature>
<dbReference type="EMBL" id="JACMSC010000007">
    <property type="protein sequence ID" value="KAG6515128.1"/>
    <property type="molecule type" value="Genomic_DNA"/>
</dbReference>
<dbReference type="PANTHER" id="PTHR27002:SF804">
    <property type="entry name" value="OS02G0710500 PROTEIN"/>
    <property type="match status" value="1"/>
</dbReference>
<keyword evidence="7 18" id="KW-0732">Signal</keyword>
<evidence type="ECO:0000256" key="8">
    <source>
        <dbReference type="ARBA" id="ARBA00022741"/>
    </source>
</evidence>
<dbReference type="CDD" id="cd14066">
    <property type="entry name" value="STKc_IRAK"/>
    <property type="match status" value="1"/>
</dbReference>
<dbReference type="GO" id="GO:0005886">
    <property type="term" value="C:plasma membrane"/>
    <property type="evidence" value="ECO:0007669"/>
    <property type="project" value="UniProtKB-SubCell"/>
</dbReference>
<dbReference type="GO" id="GO:0004674">
    <property type="term" value="F:protein serine/threonine kinase activity"/>
    <property type="evidence" value="ECO:0007669"/>
    <property type="project" value="UniProtKB-KW"/>
</dbReference>
<name>A0A8J5H294_ZINOF</name>
<comment type="caution">
    <text evidence="21">The sequence shown here is derived from an EMBL/GenBank/DDBJ whole genome shotgun (WGS) entry which is preliminary data.</text>
</comment>
<evidence type="ECO:0000256" key="9">
    <source>
        <dbReference type="ARBA" id="ARBA00022777"/>
    </source>
</evidence>
<evidence type="ECO:0000256" key="14">
    <source>
        <dbReference type="ARBA" id="ARBA00023170"/>
    </source>
</evidence>
<feature type="domain" description="Gnk2-homologous" evidence="20">
    <location>
        <begin position="234"/>
        <end position="342"/>
    </location>
</feature>
<dbReference type="FunFam" id="1.10.510.10:FF:000467">
    <property type="entry name" value="Liguleless narrow1"/>
    <property type="match status" value="1"/>
</dbReference>
<dbReference type="GO" id="GO:0005524">
    <property type="term" value="F:ATP binding"/>
    <property type="evidence" value="ECO:0007669"/>
    <property type="project" value="UniProtKB-KW"/>
</dbReference>
<keyword evidence="11 17" id="KW-1133">Transmembrane helix</keyword>
<dbReference type="AlphaFoldDB" id="A0A8J5H294"/>
<evidence type="ECO:0000313" key="22">
    <source>
        <dbReference type="Proteomes" id="UP000734854"/>
    </source>
</evidence>
<keyword evidence="5" id="KW-0808">Transferase</keyword>
<keyword evidence="9" id="KW-0418">Kinase</keyword>
<gene>
    <name evidence="21" type="ORF">ZIOFF_025513</name>
</gene>
<feature type="compositionally biased region" description="Low complexity" evidence="16">
    <location>
        <begin position="845"/>
        <end position="858"/>
    </location>
</feature>
<keyword evidence="15" id="KW-0325">Glycoprotein</keyword>
<dbReference type="PROSITE" id="PS50011">
    <property type="entry name" value="PROTEIN_KINASE_DOM"/>
    <property type="match status" value="1"/>
</dbReference>
<dbReference type="PANTHER" id="PTHR27002">
    <property type="entry name" value="RECEPTOR-LIKE SERINE/THREONINE-PROTEIN KINASE SD1-8"/>
    <property type="match status" value="1"/>
</dbReference>
<feature type="chain" id="PRO_5035274303" description="Cysteine-rich receptor-like protein kinase 10" evidence="18">
    <location>
        <begin position="20"/>
        <end position="870"/>
    </location>
</feature>
<dbReference type="CDD" id="cd23509">
    <property type="entry name" value="Gnk2-like"/>
    <property type="match status" value="4"/>
</dbReference>
<evidence type="ECO:0000256" key="4">
    <source>
        <dbReference type="ARBA" id="ARBA00022527"/>
    </source>
</evidence>
<evidence type="ECO:0000256" key="17">
    <source>
        <dbReference type="SAM" id="Phobius"/>
    </source>
</evidence>
<dbReference type="SMART" id="SM00220">
    <property type="entry name" value="S_TKc"/>
    <property type="match status" value="1"/>
</dbReference>
<evidence type="ECO:0000256" key="15">
    <source>
        <dbReference type="ARBA" id="ARBA00023180"/>
    </source>
</evidence>
<proteinExistence type="predicted"/>
<dbReference type="InterPro" id="IPR001245">
    <property type="entry name" value="Ser-Thr/Tyr_kinase_cat_dom"/>
</dbReference>
<keyword evidence="13" id="KW-1015">Disulfide bond</keyword>
<evidence type="ECO:0000259" key="19">
    <source>
        <dbReference type="PROSITE" id="PS50011"/>
    </source>
</evidence>
<evidence type="ECO:0000256" key="5">
    <source>
        <dbReference type="ARBA" id="ARBA00022679"/>
    </source>
</evidence>
<evidence type="ECO:0000256" key="6">
    <source>
        <dbReference type="ARBA" id="ARBA00022692"/>
    </source>
</evidence>
<evidence type="ECO:0000256" key="1">
    <source>
        <dbReference type="ARBA" id="ARBA00004167"/>
    </source>
</evidence>
<dbReference type="Pfam" id="PF01657">
    <property type="entry name" value="Stress-antifung"/>
    <property type="match status" value="4"/>
</dbReference>
<reference evidence="21 22" key="1">
    <citation type="submission" date="2020-08" db="EMBL/GenBank/DDBJ databases">
        <title>Plant Genome Project.</title>
        <authorList>
            <person name="Zhang R.-G."/>
        </authorList>
    </citation>
    <scope>NUCLEOTIDE SEQUENCE [LARGE SCALE GENOMIC DNA]</scope>
    <source>
        <tissue evidence="21">Rhizome</tissue>
    </source>
</reference>
<feature type="region of interest" description="Disordered" evidence="16">
    <location>
        <begin position="824"/>
        <end position="870"/>
    </location>
</feature>
<keyword evidence="10" id="KW-0067">ATP-binding</keyword>
<dbReference type="Pfam" id="PF07714">
    <property type="entry name" value="PK_Tyr_Ser-Thr"/>
    <property type="match status" value="1"/>
</dbReference>
<evidence type="ECO:0000256" key="13">
    <source>
        <dbReference type="ARBA" id="ARBA00023157"/>
    </source>
</evidence>
<keyword evidence="6 17" id="KW-0812">Transmembrane</keyword>
<dbReference type="InterPro" id="IPR000719">
    <property type="entry name" value="Prot_kinase_dom"/>
</dbReference>
<comment type="subcellular location">
    <subcellularLocation>
        <location evidence="2">Cell membrane</location>
    </subcellularLocation>
    <subcellularLocation>
        <location evidence="1">Membrane</location>
        <topology evidence="1">Single-pass membrane protein</topology>
    </subcellularLocation>
</comment>
<dbReference type="PROSITE" id="PS51473">
    <property type="entry name" value="GNK2"/>
    <property type="match status" value="4"/>
</dbReference>
<feature type="domain" description="Gnk2-homologous" evidence="20">
    <location>
        <begin position="20"/>
        <end position="123"/>
    </location>
</feature>
<evidence type="ECO:0000256" key="2">
    <source>
        <dbReference type="ARBA" id="ARBA00004236"/>
    </source>
</evidence>
<keyword evidence="3" id="KW-1003">Cell membrane</keyword>
<evidence type="ECO:0000256" key="11">
    <source>
        <dbReference type="ARBA" id="ARBA00022989"/>
    </source>
</evidence>
<evidence type="ECO:0000259" key="20">
    <source>
        <dbReference type="PROSITE" id="PS51473"/>
    </source>
</evidence>
<evidence type="ECO:0000256" key="10">
    <source>
        <dbReference type="ARBA" id="ARBA00022840"/>
    </source>
</evidence>
<feature type="transmembrane region" description="Helical" evidence="17">
    <location>
        <begin position="490"/>
        <end position="509"/>
    </location>
</feature>
<keyword evidence="4" id="KW-0723">Serine/threonine-protein kinase</keyword>
<evidence type="ECO:0008006" key="23">
    <source>
        <dbReference type="Google" id="ProtNLM"/>
    </source>
</evidence>
<organism evidence="21 22">
    <name type="scientific">Zingiber officinale</name>
    <name type="common">Ginger</name>
    <name type="synonym">Amomum zingiber</name>
    <dbReference type="NCBI Taxonomy" id="94328"/>
    <lineage>
        <taxon>Eukaryota</taxon>
        <taxon>Viridiplantae</taxon>
        <taxon>Streptophyta</taxon>
        <taxon>Embryophyta</taxon>
        <taxon>Tracheophyta</taxon>
        <taxon>Spermatophyta</taxon>
        <taxon>Magnoliopsida</taxon>
        <taxon>Liliopsida</taxon>
        <taxon>Zingiberales</taxon>
        <taxon>Zingiberaceae</taxon>
        <taxon>Zingiber</taxon>
    </lineage>
</organism>
<feature type="domain" description="Gnk2-homologous" evidence="20">
    <location>
        <begin position="345"/>
        <end position="450"/>
    </location>
</feature>
<dbReference type="InterPro" id="IPR002902">
    <property type="entry name" value="GNK2"/>
</dbReference>
<evidence type="ECO:0000256" key="18">
    <source>
        <dbReference type="SAM" id="SignalP"/>
    </source>
</evidence>
<sequence length="870" mass="95444">MRSSVLIIFFVVALPAIAAQLPLYNCTGGTFDSAASGGFGGSLSALFSSLSSTSSASNAANDTAGAGTDSAYGLYMCQGDLFGSDCQSCVRMAIAEINRSCAGFRRGVIWYDQCLLRYSDLDFFGQVDSAGVNMSNPGEQTSSMEPYEMMSALVEEAPFRRPLMFASNTSDLYPIFSIAQCTSDLTSAGCQRCLTSILNSTRICCRSQKGWRYLSPSCWIRYEASPFFSVPGKTEIIRSRCSADDFPAALLASEQSNLQTAVAELESNANSSGFYNTTTGDQRVGDLFGLALCREEPAALPNNACTGCLHRSRTAIAGECPNKTQGIMWYDDCLLRYSNQSIFNVVDVEGRTFCSGDSVSSDTDNITVTGALELVEAAVGRASLFASGIITLSNANSSYLTAQCTRDLSRENCRSCLGNATSRIVTDCRQRRGWQFLSGSCMIRYEVYPFFNQTAATIITPAAGPPPAPGGGGRNSSREGGRSRSSNVKVIAIVLPIVAVLLLLGMLLFRRWKLRRKRDHRKLLDQDFKTREMSLFDFDAIKLATNDFSNENKLGEGGFGPVYKGVLRDGSEIAVKRLSEKSKQGPTEFKNEVKLISKLQHKNLVRMLGCCVEGEEKLLIYELLPNNSLDAFLFDANKRAQLNWERRLLIISGIAKGLLYLHEDSLLKVIHRDLKASNILLDNHMNAKISDFGMAKIYITDENVVNTNRIVGTFGYMAPEYAMDGVFSVKSDVYSFGVLLLEIISGERNGRAHLEQHGQSLLRTAWDLWKEDKAIEFIDQSLRDHCPVGEVVKCIHIGLLCVQENAEERPTMFTVVVMLRTENTELPSPGQPPNFLRKTPEADASSSSQSPTPSVLQSINEVTESELAPR</sequence>
<keyword evidence="22" id="KW-1185">Reference proteome</keyword>
<dbReference type="Proteomes" id="UP000734854">
    <property type="component" value="Unassembled WGS sequence"/>
</dbReference>
<dbReference type="OrthoDB" id="784387at2759"/>